<dbReference type="EMBL" id="CM047591">
    <property type="protein sequence ID" value="KAI9918537.1"/>
    <property type="molecule type" value="Genomic_DNA"/>
</dbReference>
<organism evidence="1 2">
    <name type="scientific">Peronosclerospora sorghi</name>
    <dbReference type="NCBI Taxonomy" id="230839"/>
    <lineage>
        <taxon>Eukaryota</taxon>
        <taxon>Sar</taxon>
        <taxon>Stramenopiles</taxon>
        <taxon>Oomycota</taxon>
        <taxon>Peronosporomycetes</taxon>
        <taxon>Peronosporales</taxon>
        <taxon>Peronosporaceae</taxon>
        <taxon>Peronosclerospora</taxon>
    </lineage>
</organism>
<proteinExistence type="predicted"/>
<evidence type="ECO:0000313" key="2">
    <source>
        <dbReference type="Proteomes" id="UP001163321"/>
    </source>
</evidence>
<name>A0ACC0WJG4_9STRA</name>
<sequence>MDKPNDRTERLKTLSALTHFSPFEIDTGRKPRNPVFEVESNQVMTSKCEVVNRMLESRNKIIQRAREHLLYVQ</sequence>
<comment type="caution">
    <text evidence="1">The sequence shown here is derived from an EMBL/GenBank/DDBJ whole genome shotgun (WGS) entry which is preliminary data.</text>
</comment>
<gene>
    <name evidence="1" type="ORF">PsorP6_012210</name>
</gene>
<dbReference type="Proteomes" id="UP001163321">
    <property type="component" value="Chromosome 12"/>
</dbReference>
<evidence type="ECO:0000313" key="1">
    <source>
        <dbReference type="EMBL" id="KAI9918537.1"/>
    </source>
</evidence>
<keyword evidence="2" id="KW-1185">Reference proteome</keyword>
<reference evidence="1 2" key="1">
    <citation type="journal article" date="2022" name="bioRxiv">
        <title>The genome of the oomycete Peronosclerospora sorghi, a cosmopolitan pathogen of maize and sorghum, is inflated with dispersed pseudogenes.</title>
        <authorList>
            <person name="Fletcher K."/>
            <person name="Martin F."/>
            <person name="Isakeit T."/>
            <person name="Cavanaugh K."/>
            <person name="Magill C."/>
            <person name="Michelmore R."/>
        </authorList>
    </citation>
    <scope>NUCLEOTIDE SEQUENCE [LARGE SCALE GENOMIC DNA]</scope>
    <source>
        <strain evidence="1">P6</strain>
    </source>
</reference>
<accession>A0ACC0WJG4</accession>
<protein>
    <submittedName>
        <fullName evidence="1">Uncharacterized protein</fullName>
    </submittedName>
</protein>